<evidence type="ECO:0000256" key="10">
    <source>
        <dbReference type="SAM" id="Phobius"/>
    </source>
</evidence>
<feature type="transmembrane region" description="Helical" evidence="10">
    <location>
        <begin position="368"/>
        <end position="391"/>
    </location>
</feature>
<keyword evidence="14" id="KW-1185">Reference proteome</keyword>
<sequence length="403" mass="44036">MSLVRMAWRNLSNRKLQTLLTVLVIALGIAMSLSVMIVSSGIKQGIAEASKPYGMLVGSKGSANQLVFNTIYLMDTPLANLPLAYVEELQQDERVQLAVPFGLGDHYRGYRIVGTTEQFFELRTAPSEEPYFQIAEGRIFQQPFEAVVGRKAARATGLGIGDTFLSGHGVIQGIEEDHSHAEHPYTVVGIMEELSAPADMGIYVPIESYWISHGQLGPNDAEEPGVTSLLVQPDSYMHLMQLYSEINNGQIAQAVFPGQVLAKVFDMMGSGEQVWAYVSYVVMGMAVLTILLFLYNATLEKRRHIAIMRAIGAGRRRIFSLVILESAWVVALGSLLGIVLTYGLSYAASVMISRNSTLSVILSFSRDYAGVIGVVWAAGLIAALMPAVIAYRTEIAKHLQASW</sequence>
<name>A0A916VGI5_9BACL</name>
<organism evidence="13 14">
    <name type="scientific">Insulibacter thermoxylanivorax</name>
    <dbReference type="NCBI Taxonomy" id="2749268"/>
    <lineage>
        <taxon>Bacteria</taxon>
        <taxon>Bacillati</taxon>
        <taxon>Bacillota</taxon>
        <taxon>Bacilli</taxon>
        <taxon>Bacillales</taxon>
        <taxon>Paenibacillaceae</taxon>
        <taxon>Insulibacter</taxon>
    </lineage>
</organism>
<accession>A0A916VGI5</accession>
<comment type="subunit">
    <text evidence="3">The complex is composed of two ATP-binding proteins (HrtA), two transmembrane proteins (HrtB) and a solute-binding protein.</text>
</comment>
<evidence type="ECO:0000256" key="8">
    <source>
        <dbReference type="ARBA" id="ARBA00023136"/>
    </source>
</evidence>
<dbReference type="EMBL" id="BMAQ01000026">
    <property type="protein sequence ID" value="GFR38749.1"/>
    <property type="molecule type" value="Genomic_DNA"/>
</dbReference>
<evidence type="ECO:0000256" key="6">
    <source>
        <dbReference type="ARBA" id="ARBA00022692"/>
    </source>
</evidence>
<dbReference type="GO" id="GO:0005886">
    <property type="term" value="C:plasma membrane"/>
    <property type="evidence" value="ECO:0007669"/>
    <property type="project" value="UniProtKB-SubCell"/>
</dbReference>
<dbReference type="InterPro" id="IPR051125">
    <property type="entry name" value="ABC-4/HrtB_transporter"/>
</dbReference>
<dbReference type="RefSeq" id="WP_200966982.1">
    <property type="nucleotide sequence ID" value="NZ_BMAQ01000026.1"/>
</dbReference>
<dbReference type="Pfam" id="PF12704">
    <property type="entry name" value="MacB_PCD"/>
    <property type="match status" value="1"/>
</dbReference>
<feature type="domain" description="ABC3 transporter permease C-terminal" evidence="11">
    <location>
        <begin position="278"/>
        <end position="393"/>
    </location>
</feature>
<evidence type="ECO:0000256" key="3">
    <source>
        <dbReference type="ARBA" id="ARBA00011131"/>
    </source>
</evidence>
<keyword evidence="7 10" id="KW-1133">Transmembrane helix</keyword>
<evidence type="ECO:0000256" key="4">
    <source>
        <dbReference type="ARBA" id="ARBA00016962"/>
    </source>
</evidence>
<comment type="similarity">
    <text evidence="2">Belongs to the ABC-4 integral membrane protein family. HrtB subfamily.</text>
</comment>
<keyword evidence="6 10" id="KW-0812">Transmembrane</keyword>
<feature type="transmembrane region" description="Helical" evidence="10">
    <location>
        <begin position="274"/>
        <end position="297"/>
    </location>
</feature>
<reference evidence="13" key="2">
    <citation type="journal article" date="2021" name="Data Brief">
        <title>Draft genome sequence data of the facultative, thermophilic, xylanolytic bacterium Paenibacillus sp. strain DA-C8.</title>
        <authorList>
            <person name="Chhe C."/>
            <person name="Uke A."/>
            <person name="Baramee S."/>
            <person name="Ungkulpasvich U."/>
            <person name="Tachaapaikoon C."/>
            <person name="Pason P."/>
            <person name="Waeonukul R."/>
            <person name="Ratanakhanokchai K."/>
            <person name="Kosugi A."/>
        </authorList>
    </citation>
    <scope>NUCLEOTIDE SEQUENCE</scope>
    <source>
        <strain evidence="13">DA-C8</strain>
    </source>
</reference>
<evidence type="ECO:0000256" key="1">
    <source>
        <dbReference type="ARBA" id="ARBA00004651"/>
    </source>
</evidence>
<dbReference type="Proteomes" id="UP000654993">
    <property type="component" value="Unassembled WGS sequence"/>
</dbReference>
<comment type="caution">
    <text evidence="13">The sequence shown here is derived from an EMBL/GenBank/DDBJ whole genome shotgun (WGS) entry which is preliminary data.</text>
</comment>
<evidence type="ECO:0000256" key="5">
    <source>
        <dbReference type="ARBA" id="ARBA00022475"/>
    </source>
</evidence>
<keyword evidence="8 10" id="KW-0472">Membrane</keyword>
<comment type="subcellular location">
    <subcellularLocation>
        <location evidence="1">Cell membrane</location>
        <topology evidence="1">Multi-pass membrane protein</topology>
    </subcellularLocation>
</comment>
<evidence type="ECO:0000259" key="11">
    <source>
        <dbReference type="Pfam" id="PF02687"/>
    </source>
</evidence>
<evidence type="ECO:0000259" key="12">
    <source>
        <dbReference type="Pfam" id="PF12704"/>
    </source>
</evidence>
<protein>
    <recommendedName>
        <fullName evidence="4">Putative hemin transport system permease protein HrtB</fullName>
    </recommendedName>
</protein>
<feature type="transmembrane region" description="Helical" evidence="10">
    <location>
        <begin position="318"/>
        <end position="348"/>
    </location>
</feature>
<evidence type="ECO:0000313" key="14">
    <source>
        <dbReference type="Proteomes" id="UP000654993"/>
    </source>
</evidence>
<evidence type="ECO:0000256" key="9">
    <source>
        <dbReference type="ARBA" id="ARBA00024973"/>
    </source>
</evidence>
<reference evidence="13" key="1">
    <citation type="submission" date="2020-08" db="EMBL/GenBank/DDBJ databases">
        <authorList>
            <person name="Uke A."/>
            <person name="Chhe C."/>
            <person name="Baramee S."/>
            <person name="Kosugi A."/>
        </authorList>
    </citation>
    <scope>NUCLEOTIDE SEQUENCE</scope>
    <source>
        <strain evidence="13">DA-C8</strain>
    </source>
</reference>
<dbReference type="InterPro" id="IPR003838">
    <property type="entry name" value="ABC3_permease_C"/>
</dbReference>
<gene>
    <name evidence="13" type="ORF">PRECH8_20450</name>
</gene>
<keyword evidence="5" id="KW-1003">Cell membrane</keyword>
<dbReference type="PANTHER" id="PTHR43738:SF2">
    <property type="entry name" value="ABC TRANSPORTER PERMEASE"/>
    <property type="match status" value="1"/>
</dbReference>
<evidence type="ECO:0000256" key="7">
    <source>
        <dbReference type="ARBA" id="ARBA00022989"/>
    </source>
</evidence>
<feature type="domain" description="MacB-like periplasmic core" evidence="12">
    <location>
        <begin position="18"/>
        <end position="233"/>
    </location>
</feature>
<dbReference type="InterPro" id="IPR025857">
    <property type="entry name" value="MacB_PCD"/>
</dbReference>
<dbReference type="Pfam" id="PF02687">
    <property type="entry name" value="FtsX"/>
    <property type="match status" value="1"/>
</dbReference>
<comment type="function">
    <text evidence="9">Part of the ABC transporter complex hrt involved in hemin import. Responsible for the translocation of the substrate across the membrane.</text>
</comment>
<dbReference type="PANTHER" id="PTHR43738">
    <property type="entry name" value="ABC TRANSPORTER, MEMBRANE PROTEIN"/>
    <property type="match status" value="1"/>
</dbReference>
<evidence type="ECO:0000256" key="2">
    <source>
        <dbReference type="ARBA" id="ARBA00008697"/>
    </source>
</evidence>
<evidence type="ECO:0000313" key="13">
    <source>
        <dbReference type="EMBL" id="GFR38749.1"/>
    </source>
</evidence>
<proteinExistence type="inferred from homology"/>
<dbReference type="AlphaFoldDB" id="A0A916VGI5"/>